<dbReference type="PANTHER" id="PTHR48079">
    <property type="entry name" value="PROTEIN YEEZ"/>
    <property type="match status" value="1"/>
</dbReference>
<comment type="caution">
    <text evidence="2">The sequence shown here is derived from an EMBL/GenBank/DDBJ whole genome shotgun (WGS) entry which is preliminary data.</text>
</comment>
<dbReference type="InterPro" id="IPR036291">
    <property type="entry name" value="NAD(P)-bd_dom_sf"/>
</dbReference>
<dbReference type="SUPFAM" id="SSF51735">
    <property type="entry name" value="NAD(P)-binding Rossmann-fold domains"/>
    <property type="match status" value="1"/>
</dbReference>
<reference evidence="2" key="1">
    <citation type="submission" date="2013-08" db="EMBL/GenBank/DDBJ databases">
        <authorList>
            <person name="Mendez C."/>
            <person name="Richter M."/>
            <person name="Ferrer M."/>
            <person name="Sanchez J."/>
        </authorList>
    </citation>
    <scope>NUCLEOTIDE SEQUENCE</scope>
</reference>
<dbReference type="AlphaFoldDB" id="T1AD55"/>
<protein>
    <submittedName>
        <fullName evidence="2">NAD-dependent epimerase/dehydratase</fullName>
    </submittedName>
</protein>
<dbReference type="GO" id="GO:0005737">
    <property type="term" value="C:cytoplasm"/>
    <property type="evidence" value="ECO:0007669"/>
    <property type="project" value="TreeGrafter"/>
</dbReference>
<dbReference type="Pfam" id="PF13460">
    <property type="entry name" value="NAD_binding_10"/>
    <property type="match status" value="1"/>
</dbReference>
<dbReference type="InterPro" id="IPR016040">
    <property type="entry name" value="NAD(P)-bd_dom"/>
</dbReference>
<dbReference type="EMBL" id="AUZY01010389">
    <property type="protein sequence ID" value="EQD38894.1"/>
    <property type="molecule type" value="Genomic_DNA"/>
</dbReference>
<dbReference type="PANTHER" id="PTHR48079:SF6">
    <property type="entry name" value="NAD(P)-BINDING DOMAIN-CONTAINING PROTEIN-RELATED"/>
    <property type="match status" value="1"/>
</dbReference>
<proteinExistence type="predicted"/>
<accession>T1AD55</accession>
<dbReference type="InterPro" id="IPR051783">
    <property type="entry name" value="NAD(P)-dependent_oxidoreduct"/>
</dbReference>
<reference evidence="2" key="2">
    <citation type="journal article" date="2014" name="ISME J.">
        <title>Microbial stratification in low pH oxic and suboxic macroscopic growths along an acid mine drainage.</title>
        <authorList>
            <person name="Mendez-Garcia C."/>
            <person name="Mesa V."/>
            <person name="Sprenger R.R."/>
            <person name="Richter M."/>
            <person name="Diez M.S."/>
            <person name="Solano J."/>
            <person name="Bargiela R."/>
            <person name="Golyshina O.V."/>
            <person name="Manteca A."/>
            <person name="Ramos J.L."/>
            <person name="Gallego J.R."/>
            <person name="Llorente I."/>
            <person name="Martins Dos Santos V.A."/>
            <person name="Jensen O.N."/>
            <person name="Pelaez A.I."/>
            <person name="Sanchez J."/>
            <person name="Ferrer M."/>
        </authorList>
    </citation>
    <scope>NUCLEOTIDE SEQUENCE</scope>
</reference>
<organism evidence="2">
    <name type="scientific">mine drainage metagenome</name>
    <dbReference type="NCBI Taxonomy" id="410659"/>
    <lineage>
        <taxon>unclassified sequences</taxon>
        <taxon>metagenomes</taxon>
        <taxon>ecological metagenomes</taxon>
    </lineage>
</organism>
<dbReference type="GO" id="GO:0004029">
    <property type="term" value="F:aldehyde dehydrogenase (NAD+) activity"/>
    <property type="evidence" value="ECO:0007669"/>
    <property type="project" value="TreeGrafter"/>
</dbReference>
<feature type="domain" description="NAD(P)-binding" evidence="1">
    <location>
        <begin position="3"/>
        <end position="139"/>
    </location>
</feature>
<name>T1AD55_9ZZZZ</name>
<sequence length="203" mass="21598">MGLIRDPTHAETVRRAGGIPALGDLADRNSVARAAAGCRAIVHVASVPGGPEDGWAHDRRVRVDGSRTLARVAGEVGADRLVVGSGYWVYASSPTTLSDDSPLDPRGESRVNFEAEAAAFESAPSGVDVLVVRPGMVYGDGAWFRGMVEAVRADGYPMPAPGTNRWSLIERSDAGRAFARVVERGAPAMPTWRWTTRRSRSGS</sequence>
<dbReference type="Gene3D" id="3.40.50.720">
    <property type="entry name" value="NAD(P)-binding Rossmann-like Domain"/>
    <property type="match status" value="1"/>
</dbReference>
<gene>
    <name evidence="2" type="ORF">B1B_15617</name>
</gene>
<evidence type="ECO:0000313" key="2">
    <source>
        <dbReference type="EMBL" id="EQD38894.1"/>
    </source>
</evidence>
<evidence type="ECO:0000259" key="1">
    <source>
        <dbReference type="Pfam" id="PF13460"/>
    </source>
</evidence>